<dbReference type="PANTHER" id="PTHR42085">
    <property type="entry name" value="F-BOX DOMAIN-CONTAINING PROTEIN"/>
    <property type="match status" value="1"/>
</dbReference>
<proteinExistence type="predicted"/>
<dbReference type="PANTHER" id="PTHR42085:SF7">
    <property type="entry name" value="F-BOX DOMAIN-CONTAINING PROTEIN"/>
    <property type="match status" value="1"/>
</dbReference>
<protein>
    <recommendedName>
        <fullName evidence="1">DUF7730 domain-containing protein</fullName>
    </recommendedName>
</protein>
<gene>
    <name evidence="2" type="ORF">BDU57DRAFT_518444</name>
</gene>
<keyword evidence="3" id="KW-1185">Reference proteome</keyword>
<reference evidence="2" key="1">
    <citation type="journal article" date="2020" name="Stud. Mycol.">
        <title>101 Dothideomycetes genomes: a test case for predicting lifestyles and emergence of pathogens.</title>
        <authorList>
            <person name="Haridas S."/>
            <person name="Albert R."/>
            <person name="Binder M."/>
            <person name="Bloem J."/>
            <person name="Labutti K."/>
            <person name="Salamov A."/>
            <person name="Andreopoulos B."/>
            <person name="Baker S."/>
            <person name="Barry K."/>
            <person name="Bills G."/>
            <person name="Bluhm B."/>
            <person name="Cannon C."/>
            <person name="Castanera R."/>
            <person name="Culley D."/>
            <person name="Daum C."/>
            <person name="Ezra D."/>
            <person name="Gonzalez J."/>
            <person name="Henrissat B."/>
            <person name="Kuo A."/>
            <person name="Liang C."/>
            <person name="Lipzen A."/>
            <person name="Lutzoni F."/>
            <person name="Magnuson J."/>
            <person name="Mondo S."/>
            <person name="Nolan M."/>
            <person name="Ohm R."/>
            <person name="Pangilinan J."/>
            <person name="Park H.-J."/>
            <person name="Ramirez L."/>
            <person name="Alfaro M."/>
            <person name="Sun H."/>
            <person name="Tritt A."/>
            <person name="Yoshinaga Y."/>
            <person name="Zwiers L.-H."/>
            <person name="Turgeon B."/>
            <person name="Goodwin S."/>
            <person name="Spatafora J."/>
            <person name="Crous P."/>
            <person name="Grigoriev I."/>
        </authorList>
    </citation>
    <scope>NUCLEOTIDE SEQUENCE</scope>
    <source>
        <strain evidence="2">HMLAC05119</strain>
    </source>
</reference>
<dbReference type="OrthoDB" id="62952at2759"/>
<dbReference type="AlphaFoldDB" id="A0A6A5QIN9"/>
<accession>A0A6A5QIN9</accession>
<dbReference type="Pfam" id="PF24864">
    <property type="entry name" value="DUF7730"/>
    <property type="match status" value="1"/>
</dbReference>
<evidence type="ECO:0000313" key="3">
    <source>
        <dbReference type="Proteomes" id="UP000800096"/>
    </source>
</evidence>
<dbReference type="EMBL" id="ML979136">
    <property type="protein sequence ID" value="KAF1915465.1"/>
    <property type="molecule type" value="Genomic_DNA"/>
</dbReference>
<dbReference type="InterPro" id="IPR056632">
    <property type="entry name" value="DUF7730"/>
</dbReference>
<evidence type="ECO:0000259" key="1">
    <source>
        <dbReference type="Pfam" id="PF24864"/>
    </source>
</evidence>
<name>A0A6A5QIN9_AMPQU</name>
<sequence length="269" mass="30941">MALPDQDEPSRASPFLRLPLEIRRLVYTLLLPHTSTGPPIQPHERPHRFLTCVRRDGKESWCLLNQQQSHPQPPHWRRGNTALLAINQQIHDETASMLYSENTFVLEIGFDKIEFKYRWRMANGLMPHRDIPWFDNFSQKNLLRVRRYVVTVESGDEYTGMIKYNCGGRGLPAGIRANVNKLAGLMAYVRPNIHHLQIHLMDGAISRAMFPSGRVHRVQDEANYAQTQTVLDPFRRLIDVSKVEVSGVSEEYAEDLTRSMTASRGARLD</sequence>
<organism evidence="2 3">
    <name type="scientific">Ampelomyces quisqualis</name>
    <name type="common">Powdery mildew agent</name>
    <dbReference type="NCBI Taxonomy" id="50730"/>
    <lineage>
        <taxon>Eukaryota</taxon>
        <taxon>Fungi</taxon>
        <taxon>Dikarya</taxon>
        <taxon>Ascomycota</taxon>
        <taxon>Pezizomycotina</taxon>
        <taxon>Dothideomycetes</taxon>
        <taxon>Pleosporomycetidae</taxon>
        <taxon>Pleosporales</taxon>
        <taxon>Pleosporineae</taxon>
        <taxon>Phaeosphaeriaceae</taxon>
        <taxon>Ampelomyces</taxon>
    </lineage>
</organism>
<dbReference type="Proteomes" id="UP000800096">
    <property type="component" value="Unassembled WGS sequence"/>
</dbReference>
<feature type="domain" description="DUF7730" evidence="1">
    <location>
        <begin position="11"/>
        <end position="107"/>
    </location>
</feature>
<evidence type="ECO:0000313" key="2">
    <source>
        <dbReference type="EMBL" id="KAF1915465.1"/>
    </source>
</evidence>
<dbReference type="InterPro" id="IPR038883">
    <property type="entry name" value="AN11006-like"/>
</dbReference>